<dbReference type="Gene3D" id="3.30.870.10">
    <property type="entry name" value="Endonuclease Chain A"/>
    <property type="match status" value="2"/>
</dbReference>
<dbReference type="PANTHER" id="PTHR21248">
    <property type="entry name" value="CARDIOLIPIN SYNTHASE"/>
    <property type="match status" value="1"/>
</dbReference>
<dbReference type="GO" id="GO:0030572">
    <property type="term" value="F:phosphatidyltransferase activity"/>
    <property type="evidence" value="ECO:0007669"/>
    <property type="project" value="UniProtKB-ARBA"/>
</dbReference>
<protein>
    <recommendedName>
        <fullName evidence="1">PLD phosphodiesterase domain-containing protein</fullName>
    </recommendedName>
</protein>
<evidence type="ECO:0000259" key="1">
    <source>
        <dbReference type="PROSITE" id="PS50035"/>
    </source>
</evidence>
<dbReference type="PIRSF" id="PIRSF000850">
    <property type="entry name" value="Phospholipase_D_PSS"/>
    <property type="match status" value="1"/>
</dbReference>
<dbReference type="CDD" id="cd09111">
    <property type="entry name" value="PLDc_ymdC_like_1"/>
    <property type="match status" value="1"/>
</dbReference>
<dbReference type="SMART" id="SM00155">
    <property type="entry name" value="PLDc"/>
    <property type="match status" value="2"/>
</dbReference>
<dbReference type="OrthoDB" id="9814092at2"/>
<comment type="caution">
    <text evidence="2">The sequence shown here is derived from an EMBL/GenBank/DDBJ whole genome shotgun (WGS) entry which is preliminary data.</text>
</comment>
<organism evidence="2 3">
    <name type="scientific">Rubritalea profundi</name>
    <dbReference type="NCBI Taxonomy" id="1658618"/>
    <lineage>
        <taxon>Bacteria</taxon>
        <taxon>Pseudomonadati</taxon>
        <taxon>Verrucomicrobiota</taxon>
        <taxon>Verrucomicrobiia</taxon>
        <taxon>Verrucomicrobiales</taxon>
        <taxon>Rubritaleaceae</taxon>
        <taxon>Rubritalea</taxon>
    </lineage>
</organism>
<dbReference type="AlphaFoldDB" id="A0A2S7U3D7"/>
<accession>A0A2S7U3D7</accession>
<keyword evidence="3" id="KW-1185">Reference proteome</keyword>
<dbReference type="Pfam" id="PF13091">
    <property type="entry name" value="PLDc_2"/>
    <property type="match status" value="2"/>
</dbReference>
<dbReference type="EMBL" id="MQWA01000001">
    <property type="protein sequence ID" value="PQJ29090.1"/>
    <property type="molecule type" value="Genomic_DNA"/>
</dbReference>
<feature type="domain" description="PLD phosphodiesterase" evidence="1">
    <location>
        <begin position="163"/>
        <end position="190"/>
    </location>
</feature>
<dbReference type="GO" id="GO:0032049">
    <property type="term" value="P:cardiolipin biosynthetic process"/>
    <property type="evidence" value="ECO:0007669"/>
    <property type="project" value="UniProtKB-ARBA"/>
</dbReference>
<name>A0A2S7U3D7_9BACT</name>
<dbReference type="InterPro" id="IPR025202">
    <property type="entry name" value="PLD-like_dom"/>
</dbReference>
<dbReference type="SUPFAM" id="SSF56024">
    <property type="entry name" value="Phospholipase D/nuclease"/>
    <property type="match status" value="2"/>
</dbReference>
<dbReference type="PROSITE" id="PS50035">
    <property type="entry name" value="PLD"/>
    <property type="match status" value="2"/>
</dbReference>
<sequence length="475" mass="53348">MARILFIIIGLLALNGCGTLPPVVHEVKEMSLQAPADSPLVKASLEVTQRGNQSHFLLINAANEALNWRLALIDSAVSSLDIQTFLWNDDVSGALVFKRVLKAADRGVRVRLLVDDIWLTSDSAGLAALEAHPNLAIRLYNPNKVRANAFGRTVYFLVNYSVMNRRMHNKTFIADGVFSINGGRNIGDNYYGLSKKYNFRDLDVLTTGAVLEQVNYEFDRFWNSASAYPASRLSNKAESFDLQEGYAKLQYRVLHNKETELKSYPSYSANWDSRLQKLKLQMVTGEAEFIGDDPLGEDRAVVDNLTESLASAKREIIIVSPYFIPLSASFEKLGAMTKKGVRVKILVPSLGANNHTMAHSHYRKYRTAILDAGCELYEYNFQPSQQQRDLCDVSPVIAPFIGMHMKAVMVDREYCFIGSLNMDPRAMDLNTEEGLFIKSPQLTSKLYSQISEMVKPENSWKLEYDSKGEIVWKGA</sequence>
<dbReference type="PANTHER" id="PTHR21248:SF12">
    <property type="entry name" value="CARDIOLIPIN SYNTHASE C"/>
    <property type="match status" value="1"/>
</dbReference>
<dbReference type="Proteomes" id="UP000239907">
    <property type="component" value="Unassembled WGS sequence"/>
</dbReference>
<dbReference type="CDD" id="cd09113">
    <property type="entry name" value="PLDc_ymdC_like_2"/>
    <property type="match status" value="1"/>
</dbReference>
<feature type="domain" description="PLD phosphodiesterase" evidence="1">
    <location>
        <begin position="403"/>
        <end position="426"/>
    </location>
</feature>
<dbReference type="RefSeq" id="WP_105043580.1">
    <property type="nucleotide sequence ID" value="NZ_MQWA01000001.1"/>
</dbReference>
<reference evidence="2 3" key="1">
    <citation type="submission" date="2016-12" db="EMBL/GenBank/DDBJ databases">
        <title>Study of bacterial adaptation to deep sea.</title>
        <authorList>
            <person name="Song J."/>
            <person name="Yoshizawa S."/>
            <person name="Kogure K."/>
        </authorList>
    </citation>
    <scope>NUCLEOTIDE SEQUENCE [LARGE SCALE GENOMIC DNA]</scope>
    <source>
        <strain evidence="2 3">SAORIC-165</strain>
    </source>
</reference>
<evidence type="ECO:0000313" key="3">
    <source>
        <dbReference type="Proteomes" id="UP000239907"/>
    </source>
</evidence>
<proteinExistence type="predicted"/>
<evidence type="ECO:0000313" key="2">
    <source>
        <dbReference type="EMBL" id="PQJ29090.1"/>
    </source>
</evidence>
<gene>
    <name evidence="2" type="ORF">BSZ32_11700</name>
</gene>
<dbReference type="InterPro" id="IPR001736">
    <property type="entry name" value="PLipase_D/transphosphatidylase"/>
</dbReference>